<name>A0A4R1LVF5_9SPHI</name>
<dbReference type="PANTHER" id="PTHR36115:SF4">
    <property type="entry name" value="MEMBRANE PROTEIN"/>
    <property type="match status" value="1"/>
</dbReference>
<dbReference type="RefSeq" id="WP_132224297.1">
    <property type="nucleotide sequence ID" value="NZ_SMGO01000002.1"/>
</dbReference>
<keyword evidence="10" id="KW-1185">Reference proteome</keyword>
<keyword evidence="2" id="KW-1003">Cell membrane</keyword>
<dbReference type="Proteomes" id="UP000294616">
    <property type="component" value="Unassembled WGS sequence"/>
</dbReference>
<dbReference type="EMBL" id="SMGO01000002">
    <property type="protein sequence ID" value="TCK83368.1"/>
    <property type="molecule type" value="Genomic_DNA"/>
</dbReference>
<evidence type="ECO:0000256" key="4">
    <source>
        <dbReference type="ARBA" id="ARBA00022989"/>
    </source>
</evidence>
<evidence type="ECO:0000256" key="1">
    <source>
        <dbReference type="ARBA" id="ARBA00004651"/>
    </source>
</evidence>
<keyword evidence="4 6" id="KW-1133">Transmembrane helix</keyword>
<proteinExistence type="predicted"/>
<feature type="transmembrane region" description="Helical" evidence="6">
    <location>
        <begin position="159"/>
        <end position="181"/>
    </location>
</feature>
<dbReference type="Pfam" id="PF14237">
    <property type="entry name" value="GYF_2"/>
    <property type="match status" value="1"/>
</dbReference>
<reference evidence="9 10" key="1">
    <citation type="submission" date="2019-03" db="EMBL/GenBank/DDBJ databases">
        <title>Genomic Encyclopedia of Archaeal and Bacterial Type Strains, Phase II (KMG-II): from individual species to whole genera.</title>
        <authorList>
            <person name="Goeker M."/>
        </authorList>
    </citation>
    <scope>NUCLEOTIDE SEQUENCE [LARGE SCALE GENOMIC DNA]</scope>
    <source>
        <strain evidence="9 10">DSM 22554</strain>
    </source>
</reference>
<evidence type="ECO:0000313" key="9">
    <source>
        <dbReference type="EMBL" id="TCK83368.1"/>
    </source>
</evidence>
<evidence type="ECO:0000256" key="2">
    <source>
        <dbReference type="ARBA" id="ARBA00022475"/>
    </source>
</evidence>
<evidence type="ECO:0000259" key="7">
    <source>
        <dbReference type="Pfam" id="PF06271"/>
    </source>
</evidence>
<dbReference type="GO" id="GO:0005886">
    <property type="term" value="C:plasma membrane"/>
    <property type="evidence" value="ECO:0007669"/>
    <property type="project" value="UniProtKB-SubCell"/>
</dbReference>
<dbReference type="OrthoDB" id="9793824at2"/>
<feature type="domain" description="RDD" evidence="7">
    <location>
        <begin position="68"/>
        <end position="194"/>
    </location>
</feature>
<evidence type="ECO:0000256" key="6">
    <source>
        <dbReference type="SAM" id="Phobius"/>
    </source>
</evidence>
<accession>A0A4R1LVF5</accession>
<comment type="subcellular location">
    <subcellularLocation>
        <location evidence="1">Cell membrane</location>
        <topology evidence="1">Multi-pass membrane protein</topology>
    </subcellularLocation>
</comment>
<dbReference type="InterPro" id="IPR051791">
    <property type="entry name" value="Pra-immunoreactive"/>
</dbReference>
<protein>
    <submittedName>
        <fullName evidence="9">Putative RDD family membrane protein YckC</fullName>
    </submittedName>
</protein>
<dbReference type="AlphaFoldDB" id="A0A4R1LVF5"/>
<comment type="caution">
    <text evidence="9">The sequence shown here is derived from an EMBL/GenBank/DDBJ whole genome shotgun (WGS) entry which is preliminary data.</text>
</comment>
<gene>
    <name evidence="9" type="ORF">C8N28_1969</name>
</gene>
<evidence type="ECO:0000256" key="5">
    <source>
        <dbReference type="ARBA" id="ARBA00023136"/>
    </source>
</evidence>
<evidence type="ECO:0000259" key="8">
    <source>
        <dbReference type="Pfam" id="PF14237"/>
    </source>
</evidence>
<keyword evidence="3 6" id="KW-0812">Transmembrane</keyword>
<keyword evidence="5 6" id="KW-0472">Membrane</keyword>
<sequence>MSNQKYFYVREGKPEGPFSLEELKLLNLKSNDFVKEEGADDFHEIHELPELSKLLSVKHEITLPQYFATMDIRLLAWAIDFFFAFALYCIFILLPILAFTSGSTRTMYVLIGLLAIFPIQFISTIFLECSKYQGTIGKLILRIKVCDTKGLPIGFARSLWRNICKILGFLSLGIGFFAGFFSRKQQCWHDKLANTLVIKDRLT</sequence>
<dbReference type="PANTHER" id="PTHR36115">
    <property type="entry name" value="PROLINE-RICH ANTIGEN HOMOLOG-RELATED"/>
    <property type="match status" value="1"/>
</dbReference>
<organism evidence="9 10">
    <name type="scientific">Albibacterium bauzanense</name>
    <dbReference type="NCBI Taxonomy" id="653929"/>
    <lineage>
        <taxon>Bacteria</taxon>
        <taxon>Pseudomonadati</taxon>
        <taxon>Bacteroidota</taxon>
        <taxon>Sphingobacteriia</taxon>
        <taxon>Sphingobacteriales</taxon>
        <taxon>Sphingobacteriaceae</taxon>
        <taxon>Albibacterium</taxon>
    </lineage>
</organism>
<evidence type="ECO:0000256" key="3">
    <source>
        <dbReference type="ARBA" id="ARBA00022692"/>
    </source>
</evidence>
<dbReference type="InterPro" id="IPR025640">
    <property type="entry name" value="GYF_2"/>
</dbReference>
<dbReference type="InterPro" id="IPR010432">
    <property type="entry name" value="RDD"/>
</dbReference>
<feature type="transmembrane region" description="Helical" evidence="6">
    <location>
        <begin position="106"/>
        <end position="127"/>
    </location>
</feature>
<evidence type="ECO:0000313" key="10">
    <source>
        <dbReference type="Proteomes" id="UP000294616"/>
    </source>
</evidence>
<feature type="transmembrane region" description="Helical" evidence="6">
    <location>
        <begin position="74"/>
        <end position="99"/>
    </location>
</feature>
<feature type="domain" description="GYF" evidence="8">
    <location>
        <begin position="6"/>
        <end position="51"/>
    </location>
</feature>
<dbReference type="Pfam" id="PF06271">
    <property type="entry name" value="RDD"/>
    <property type="match status" value="1"/>
</dbReference>